<sequence>MSNCPVCGKSIQKESKSWKYGKFDVKEYICGCGVTFRDYYIGEEFKFTLRKEEGKGFIKAR</sequence>
<accession>A0A3S3VGT8</accession>
<protein>
    <submittedName>
        <fullName evidence="1">Uncharacterized protein</fullName>
    </submittedName>
</protein>
<proteinExistence type="predicted"/>
<gene>
    <name evidence="1" type="ORF">Metus_0236</name>
</gene>
<dbReference type="AlphaFoldDB" id="A0A3S3VGT8"/>
<organism evidence="1 2">
    <name type="scientific">Methanosuratincola subterraneus</name>
    <dbReference type="NCBI Taxonomy" id="2593994"/>
    <lineage>
        <taxon>Archaea</taxon>
        <taxon>Thermoproteota</taxon>
        <taxon>Methanosuratincolia</taxon>
        <taxon>Candidatus Methanomethylicales</taxon>
        <taxon>Candidatus Methanomethylicaceae</taxon>
        <taxon>Candidatus Methanosuratincola (ex Vanwonterghem et al. 2016)</taxon>
    </lineage>
</organism>
<evidence type="ECO:0000313" key="2">
    <source>
        <dbReference type="Proteomes" id="UP000288215"/>
    </source>
</evidence>
<dbReference type="Proteomes" id="UP000288215">
    <property type="component" value="Unassembled WGS sequence"/>
</dbReference>
<name>A0A3S3VGT8_METS7</name>
<reference evidence="1 2" key="1">
    <citation type="submission" date="2018-12" db="EMBL/GenBank/DDBJ databases">
        <title>The complete genome of the methanogenic archaea of the candidate phylum Verstraetearchaeota, obtained from the metagenome of underground thermal water.</title>
        <authorList>
            <person name="Kadnikov V.V."/>
            <person name="Mardanov A.V."/>
            <person name="Beletsky A.V."/>
            <person name="Karnachuk O.V."/>
            <person name="Ravin N.V."/>
        </authorList>
    </citation>
    <scope>NUCLEOTIDE SEQUENCE [LARGE SCALE GENOMIC DNA]</scope>
    <source>
        <strain evidence="1">Ch88</strain>
    </source>
</reference>
<evidence type="ECO:0000313" key="1">
    <source>
        <dbReference type="EMBL" id="RWX74211.1"/>
    </source>
</evidence>
<comment type="caution">
    <text evidence="1">The sequence shown here is derived from an EMBL/GenBank/DDBJ whole genome shotgun (WGS) entry which is preliminary data.</text>
</comment>
<dbReference type="EMBL" id="RXGA01000001">
    <property type="protein sequence ID" value="RWX74211.1"/>
    <property type="molecule type" value="Genomic_DNA"/>
</dbReference>